<dbReference type="CDD" id="cd10918">
    <property type="entry name" value="CE4_NodB_like_5s_6s"/>
    <property type="match status" value="1"/>
</dbReference>
<evidence type="ECO:0000256" key="2">
    <source>
        <dbReference type="ARBA" id="ARBA00022729"/>
    </source>
</evidence>
<dbReference type="InterPro" id="IPR011330">
    <property type="entry name" value="Glyco_hydro/deAcase_b/a-brl"/>
</dbReference>
<accession>A0A7K0BQJ6</accession>
<evidence type="ECO:0000259" key="3">
    <source>
        <dbReference type="PROSITE" id="PS51677"/>
    </source>
</evidence>
<dbReference type="GO" id="GO:0005975">
    <property type="term" value="P:carbohydrate metabolic process"/>
    <property type="evidence" value="ECO:0007669"/>
    <property type="project" value="InterPro"/>
</dbReference>
<dbReference type="OrthoDB" id="9782872at2"/>
<keyword evidence="2" id="KW-0732">Signal</keyword>
<dbReference type="RefSeq" id="WP_153531182.1">
    <property type="nucleotide sequence ID" value="NZ_WEGH01000001.1"/>
</dbReference>
<dbReference type="GO" id="GO:0016810">
    <property type="term" value="F:hydrolase activity, acting on carbon-nitrogen (but not peptide) bonds"/>
    <property type="evidence" value="ECO:0007669"/>
    <property type="project" value="InterPro"/>
</dbReference>
<comment type="subcellular location">
    <subcellularLocation>
        <location evidence="1">Secreted</location>
    </subcellularLocation>
</comment>
<dbReference type="PANTHER" id="PTHR34216:SF3">
    <property type="entry name" value="POLY-BETA-1,6-N-ACETYL-D-GLUCOSAMINE N-DEACETYLASE"/>
    <property type="match status" value="1"/>
</dbReference>
<organism evidence="4 5">
    <name type="scientific">Actinomadura macrotermitis</name>
    <dbReference type="NCBI Taxonomy" id="2585200"/>
    <lineage>
        <taxon>Bacteria</taxon>
        <taxon>Bacillati</taxon>
        <taxon>Actinomycetota</taxon>
        <taxon>Actinomycetes</taxon>
        <taxon>Streptosporangiales</taxon>
        <taxon>Thermomonosporaceae</taxon>
        <taxon>Actinomadura</taxon>
    </lineage>
</organism>
<dbReference type="InterPro" id="IPR051398">
    <property type="entry name" value="Polysacch_Deacetylase"/>
</dbReference>
<comment type="caution">
    <text evidence="4">The sequence shown here is derived from an EMBL/GenBank/DDBJ whole genome shotgun (WGS) entry which is preliminary data.</text>
</comment>
<dbReference type="AlphaFoldDB" id="A0A7K0BQJ6"/>
<dbReference type="SUPFAM" id="SSF88713">
    <property type="entry name" value="Glycoside hydrolase/deacetylase"/>
    <property type="match status" value="1"/>
</dbReference>
<reference evidence="4 5" key="1">
    <citation type="submission" date="2019-10" db="EMBL/GenBank/DDBJ databases">
        <title>Actinomadura rubteroloni sp. nov. and Actinomadura macrotermitis sp. nov., isolated from the gut of fungus growing-termite Macrotermes natalensis.</title>
        <authorList>
            <person name="Benndorf R."/>
            <person name="Martin K."/>
            <person name="Kuefner M."/>
            <person name="De Beer W."/>
            <person name="Kaster A.-K."/>
            <person name="Vollmers J."/>
            <person name="Poulsen M."/>
            <person name="Beemelmanns C."/>
        </authorList>
    </citation>
    <scope>NUCLEOTIDE SEQUENCE [LARGE SCALE GENOMIC DNA]</scope>
    <source>
        <strain evidence="4 5">RB68</strain>
    </source>
</reference>
<feature type="domain" description="NodB homology" evidence="3">
    <location>
        <begin position="72"/>
        <end position="279"/>
    </location>
</feature>
<protein>
    <recommendedName>
        <fullName evidence="3">NodB homology domain-containing protein</fullName>
    </recommendedName>
</protein>
<name>A0A7K0BQJ6_9ACTN</name>
<evidence type="ECO:0000313" key="5">
    <source>
        <dbReference type="Proteomes" id="UP000487268"/>
    </source>
</evidence>
<evidence type="ECO:0000256" key="1">
    <source>
        <dbReference type="ARBA" id="ARBA00004613"/>
    </source>
</evidence>
<keyword evidence="5" id="KW-1185">Reference proteome</keyword>
<gene>
    <name evidence="4" type="ORF">ACRB68_12330</name>
</gene>
<dbReference type="PANTHER" id="PTHR34216">
    <property type="match status" value="1"/>
</dbReference>
<evidence type="ECO:0000313" key="4">
    <source>
        <dbReference type="EMBL" id="MQY03192.1"/>
    </source>
</evidence>
<dbReference type="Proteomes" id="UP000487268">
    <property type="component" value="Unassembled WGS sequence"/>
</dbReference>
<dbReference type="Pfam" id="PF01522">
    <property type="entry name" value="Polysacc_deac_1"/>
    <property type="match status" value="1"/>
</dbReference>
<proteinExistence type="predicted"/>
<dbReference type="Gene3D" id="3.20.20.370">
    <property type="entry name" value="Glycoside hydrolase/deacetylase"/>
    <property type="match status" value="1"/>
</dbReference>
<dbReference type="PROSITE" id="PS51677">
    <property type="entry name" value="NODB"/>
    <property type="match status" value="1"/>
</dbReference>
<sequence>MTLRSTPWTGALPVLMYHSISERPPKETAALAVTPRAFAAQMRLLKERGRTPVPFSALSPTTGTSTAGLPERPVVITFDDGYADFHRHALPVLDDLGFTATVFVTTGWLADAGPDAAGRPLDAMLTWSQVREAAAHGIELGGHSHSHPQLDQLGDAALRDELARNKELLEDRLGRAVTTMAYPFGYSSARVRRAVRAAGYDTACAVANRLAPAGTGARAGDVLAIPRLTVGPRTTPELFARVVEGAGVPRAYLRERAFTKGYAVVRRARYGARKAARRV</sequence>
<dbReference type="InterPro" id="IPR002509">
    <property type="entry name" value="NODB_dom"/>
</dbReference>
<dbReference type="EMBL" id="WEGH01000001">
    <property type="protein sequence ID" value="MQY03192.1"/>
    <property type="molecule type" value="Genomic_DNA"/>
</dbReference>
<dbReference type="GO" id="GO:0005576">
    <property type="term" value="C:extracellular region"/>
    <property type="evidence" value="ECO:0007669"/>
    <property type="project" value="UniProtKB-SubCell"/>
</dbReference>